<dbReference type="Pfam" id="PF07690">
    <property type="entry name" value="MFS_1"/>
    <property type="match status" value="1"/>
</dbReference>
<dbReference type="Proteomes" id="UP000007800">
    <property type="component" value="Unassembled WGS sequence"/>
</dbReference>
<dbReference type="PANTHER" id="PTHR43184:SF12">
    <property type="entry name" value="SUGAR PHOSPHATE EXCHANGER 3"/>
    <property type="match status" value="1"/>
</dbReference>
<keyword evidence="8" id="KW-1185">Reference proteome</keyword>
<dbReference type="RefSeq" id="XP_002771950.1">
    <property type="nucleotide sequence ID" value="XM_002771904.1"/>
</dbReference>
<protein>
    <recommendedName>
        <fullName evidence="6">Major facilitator superfamily (MFS) profile domain-containing protein</fullName>
    </recommendedName>
</protein>
<proteinExistence type="predicted"/>
<dbReference type="EMBL" id="GG682136">
    <property type="protein sequence ID" value="EER03766.1"/>
    <property type="molecule type" value="Genomic_DNA"/>
</dbReference>
<dbReference type="InterPro" id="IPR020846">
    <property type="entry name" value="MFS_dom"/>
</dbReference>
<feature type="transmembrane region" description="Helical" evidence="5">
    <location>
        <begin position="98"/>
        <end position="116"/>
    </location>
</feature>
<dbReference type="InterPro" id="IPR036259">
    <property type="entry name" value="MFS_trans_sf"/>
</dbReference>
<evidence type="ECO:0000313" key="8">
    <source>
        <dbReference type="Proteomes" id="UP000007800"/>
    </source>
</evidence>
<dbReference type="AlphaFoldDB" id="C5LHM8"/>
<keyword evidence="3 5" id="KW-1133">Transmembrane helix</keyword>
<dbReference type="GO" id="GO:0005789">
    <property type="term" value="C:endoplasmic reticulum membrane"/>
    <property type="evidence" value="ECO:0007669"/>
    <property type="project" value="TreeGrafter"/>
</dbReference>
<name>C5LHM8_PERM5</name>
<organism evidence="8">
    <name type="scientific">Perkinsus marinus (strain ATCC 50983 / TXsc)</name>
    <dbReference type="NCBI Taxonomy" id="423536"/>
    <lineage>
        <taxon>Eukaryota</taxon>
        <taxon>Sar</taxon>
        <taxon>Alveolata</taxon>
        <taxon>Perkinsozoa</taxon>
        <taxon>Perkinsea</taxon>
        <taxon>Perkinsida</taxon>
        <taxon>Perkinsidae</taxon>
        <taxon>Perkinsus</taxon>
    </lineage>
</organism>
<dbReference type="GeneID" id="9048347"/>
<feature type="transmembrane region" description="Helical" evidence="5">
    <location>
        <begin position="160"/>
        <end position="186"/>
    </location>
</feature>
<evidence type="ECO:0000256" key="2">
    <source>
        <dbReference type="ARBA" id="ARBA00022692"/>
    </source>
</evidence>
<comment type="subcellular location">
    <subcellularLocation>
        <location evidence="1">Membrane</location>
        <topology evidence="1">Multi-pass membrane protein</topology>
    </subcellularLocation>
</comment>
<evidence type="ECO:0000256" key="1">
    <source>
        <dbReference type="ARBA" id="ARBA00004141"/>
    </source>
</evidence>
<evidence type="ECO:0000256" key="5">
    <source>
        <dbReference type="SAM" id="Phobius"/>
    </source>
</evidence>
<feature type="domain" description="Major facilitator superfamily (MFS) profile" evidence="6">
    <location>
        <begin position="1"/>
        <end position="218"/>
    </location>
</feature>
<dbReference type="SUPFAM" id="SSF103473">
    <property type="entry name" value="MFS general substrate transporter"/>
    <property type="match status" value="1"/>
</dbReference>
<dbReference type="PANTHER" id="PTHR43184">
    <property type="entry name" value="MAJOR FACILITATOR SUPERFAMILY TRANSPORTER 16, ISOFORM B"/>
    <property type="match status" value="1"/>
</dbReference>
<evidence type="ECO:0000313" key="7">
    <source>
        <dbReference type="EMBL" id="EER03766.1"/>
    </source>
</evidence>
<dbReference type="Gene3D" id="1.20.1250.20">
    <property type="entry name" value="MFS general substrate transporter like domains"/>
    <property type="match status" value="1"/>
</dbReference>
<dbReference type="PROSITE" id="PS50850">
    <property type="entry name" value="MFS"/>
    <property type="match status" value="1"/>
</dbReference>
<keyword evidence="2 5" id="KW-0812">Transmembrane</keyword>
<evidence type="ECO:0000259" key="6">
    <source>
        <dbReference type="PROSITE" id="PS50850"/>
    </source>
</evidence>
<reference evidence="7 8" key="1">
    <citation type="submission" date="2008-07" db="EMBL/GenBank/DDBJ databases">
        <authorList>
            <person name="El-Sayed N."/>
            <person name="Caler E."/>
            <person name="Inman J."/>
            <person name="Amedeo P."/>
            <person name="Hass B."/>
            <person name="Wortman J."/>
        </authorList>
    </citation>
    <scope>NUCLEOTIDE SEQUENCE [LARGE SCALE GENOMIC DNA]</scope>
    <source>
        <strain evidence="8">ATCC 50983 / TXsc</strain>
    </source>
</reference>
<dbReference type="OrthoDB" id="312593at2759"/>
<gene>
    <name evidence="7" type="ORF">Pmar_PMAR002493</name>
</gene>
<feature type="transmembrane region" description="Helical" evidence="5">
    <location>
        <begin position="192"/>
        <end position="214"/>
    </location>
</feature>
<evidence type="ECO:0000256" key="4">
    <source>
        <dbReference type="ARBA" id="ARBA00023136"/>
    </source>
</evidence>
<sequence length="234" mass="24441">MPATGVSLPTLEALLRGLGEIWHAFWLPFVARYSLVYACTKGVNYAMFFWLPFYLSEVCELDPGLADGLSVFYDIGQCLGGVIAGSIVDKMAKGKKSIVITSFLLLAVIPILALSLKHSSVVPVTVIIFIAGFLVGGPANLISAAVCADLGSQTGIDSNVTASVSGLVDGVASIGAAITQLTIPLLATGSSWAWLFVAFTGMLLLAASLLIPVVRKEMASPSTEEGAISTQMIE</sequence>
<dbReference type="GO" id="GO:0022857">
    <property type="term" value="F:transmembrane transporter activity"/>
    <property type="evidence" value="ECO:0007669"/>
    <property type="project" value="InterPro"/>
</dbReference>
<accession>C5LHM8</accession>
<evidence type="ECO:0000256" key="3">
    <source>
        <dbReference type="ARBA" id="ARBA00022989"/>
    </source>
</evidence>
<feature type="transmembrane region" description="Helical" evidence="5">
    <location>
        <begin position="122"/>
        <end position="148"/>
    </location>
</feature>
<dbReference type="InParanoid" id="C5LHM8"/>
<dbReference type="InterPro" id="IPR011701">
    <property type="entry name" value="MFS"/>
</dbReference>
<keyword evidence="4 5" id="KW-0472">Membrane</keyword>